<keyword evidence="3" id="KW-1185">Reference proteome</keyword>
<evidence type="ECO:0000313" key="2">
    <source>
        <dbReference type="EMBL" id="KAJ8306716.1"/>
    </source>
</evidence>
<name>A0ABQ9ES05_TEGGR</name>
<protein>
    <submittedName>
        <fullName evidence="2">Uncharacterized protein</fullName>
    </submittedName>
</protein>
<feature type="compositionally biased region" description="Basic and acidic residues" evidence="1">
    <location>
        <begin position="62"/>
        <end position="73"/>
    </location>
</feature>
<feature type="region of interest" description="Disordered" evidence="1">
    <location>
        <begin position="52"/>
        <end position="73"/>
    </location>
</feature>
<accession>A0ABQ9ES05</accession>
<proteinExistence type="predicted"/>
<comment type="caution">
    <text evidence="2">The sequence shown here is derived from an EMBL/GenBank/DDBJ whole genome shotgun (WGS) entry which is preliminary data.</text>
</comment>
<dbReference type="EMBL" id="JARBDR010000811">
    <property type="protein sequence ID" value="KAJ8306716.1"/>
    <property type="molecule type" value="Genomic_DNA"/>
</dbReference>
<reference evidence="2 3" key="1">
    <citation type="submission" date="2022-12" db="EMBL/GenBank/DDBJ databases">
        <title>Chromosome-level genome of Tegillarca granosa.</title>
        <authorList>
            <person name="Kim J."/>
        </authorList>
    </citation>
    <scope>NUCLEOTIDE SEQUENCE [LARGE SCALE GENOMIC DNA]</scope>
    <source>
        <strain evidence="2">Teg-2019</strain>
        <tissue evidence="2">Adductor muscle</tissue>
    </source>
</reference>
<sequence>MISNKIHRSNSGGNKRQFLKLRTNPVIVKQFKIETLGTAFQTRTERQMLENQLKKKQTCVPKTDKSKNDTINL</sequence>
<gene>
    <name evidence="2" type="ORF">KUTeg_015757</name>
</gene>
<organism evidence="2 3">
    <name type="scientific">Tegillarca granosa</name>
    <name type="common">Malaysian cockle</name>
    <name type="synonym">Anadara granosa</name>
    <dbReference type="NCBI Taxonomy" id="220873"/>
    <lineage>
        <taxon>Eukaryota</taxon>
        <taxon>Metazoa</taxon>
        <taxon>Spiralia</taxon>
        <taxon>Lophotrochozoa</taxon>
        <taxon>Mollusca</taxon>
        <taxon>Bivalvia</taxon>
        <taxon>Autobranchia</taxon>
        <taxon>Pteriomorphia</taxon>
        <taxon>Arcoida</taxon>
        <taxon>Arcoidea</taxon>
        <taxon>Arcidae</taxon>
        <taxon>Tegillarca</taxon>
    </lineage>
</organism>
<evidence type="ECO:0000256" key="1">
    <source>
        <dbReference type="SAM" id="MobiDB-lite"/>
    </source>
</evidence>
<dbReference type="Proteomes" id="UP001217089">
    <property type="component" value="Unassembled WGS sequence"/>
</dbReference>
<evidence type="ECO:0000313" key="3">
    <source>
        <dbReference type="Proteomes" id="UP001217089"/>
    </source>
</evidence>